<dbReference type="EMBL" id="JACIVI010000003">
    <property type="protein sequence ID" value="MBB1162488.1"/>
    <property type="molecule type" value="Genomic_DNA"/>
</dbReference>
<sequence length="98" mass="10818">MLDLLAALGRTFLRLIALLLGLAFGLGLLLMGLCIALIVIAWSLLHGRRPDVQWTAHRQRAGAAFRRGFGRPAQTGEVVDVELREVRDPKDGPRLPPR</sequence>
<evidence type="ECO:0000313" key="3">
    <source>
        <dbReference type="Proteomes" id="UP000586093"/>
    </source>
</evidence>
<dbReference type="Proteomes" id="UP000586093">
    <property type="component" value="Unassembled WGS sequence"/>
</dbReference>
<gene>
    <name evidence="2" type="ORF">H4F90_10900</name>
</gene>
<dbReference type="AlphaFoldDB" id="A0A839HS89"/>
<evidence type="ECO:0000313" key="2">
    <source>
        <dbReference type="EMBL" id="MBB1162488.1"/>
    </source>
</evidence>
<keyword evidence="1" id="KW-0472">Membrane</keyword>
<keyword evidence="1" id="KW-0812">Transmembrane</keyword>
<accession>A0A839HS89</accession>
<reference evidence="2 3" key="1">
    <citation type="submission" date="2020-08" db="EMBL/GenBank/DDBJ databases">
        <title>Aquariorum lacteus gen. nov., sp. nov., a new member of the family Comamonadaceae, isolated from freshwater aquarium.</title>
        <authorList>
            <person name="Chun S.-J."/>
        </authorList>
    </citation>
    <scope>NUCLEOTIDE SEQUENCE [LARGE SCALE GENOMIC DNA]</scope>
    <source>
        <strain evidence="2 3">SJAQ100</strain>
    </source>
</reference>
<organism evidence="2 3">
    <name type="scientific">Aquariibacter albus</name>
    <dbReference type="NCBI Taxonomy" id="2759899"/>
    <lineage>
        <taxon>Bacteria</taxon>
        <taxon>Pseudomonadati</taxon>
        <taxon>Pseudomonadota</taxon>
        <taxon>Betaproteobacteria</taxon>
        <taxon>Burkholderiales</taxon>
        <taxon>Sphaerotilaceae</taxon>
        <taxon>Aquariibacter</taxon>
    </lineage>
</organism>
<keyword evidence="3" id="KW-1185">Reference proteome</keyword>
<dbReference type="RefSeq" id="WP_182664420.1">
    <property type="nucleotide sequence ID" value="NZ_JACIVI010000003.1"/>
</dbReference>
<name>A0A839HS89_9BURK</name>
<comment type="caution">
    <text evidence="2">The sequence shown here is derived from an EMBL/GenBank/DDBJ whole genome shotgun (WGS) entry which is preliminary data.</text>
</comment>
<feature type="transmembrane region" description="Helical" evidence="1">
    <location>
        <begin position="12"/>
        <end position="45"/>
    </location>
</feature>
<evidence type="ECO:0000256" key="1">
    <source>
        <dbReference type="SAM" id="Phobius"/>
    </source>
</evidence>
<protein>
    <submittedName>
        <fullName evidence="2">Uncharacterized protein</fullName>
    </submittedName>
</protein>
<keyword evidence="1" id="KW-1133">Transmembrane helix</keyword>
<proteinExistence type="predicted"/>